<keyword evidence="2" id="KW-0479">Metal-binding</keyword>
<dbReference type="InterPro" id="IPR050738">
    <property type="entry name" value="Sulfatase"/>
</dbReference>
<dbReference type="GO" id="GO:0004065">
    <property type="term" value="F:arylsulfatase activity"/>
    <property type="evidence" value="ECO:0007669"/>
    <property type="project" value="TreeGrafter"/>
</dbReference>
<keyword evidence="5" id="KW-0732">Signal</keyword>
<evidence type="ECO:0000256" key="4">
    <source>
        <dbReference type="ARBA" id="ARBA00022837"/>
    </source>
</evidence>
<feature type="domain" description="Sulfatase N-terminal" evidence="6">
    <location>
        <begin position="36"/>
        <end position="344"/>
    </location>
</feature>
<dbReference type="InterPro" id="IPR024607">
    <property type="entry name" value="Sulfatase_CS"/>
</dbReference>
<dbReference type="InterPro" id="IPR017850">
    <property type="entry name" value="Alkaline_phosphatase_core_sf"/>
</dbReference>
<proteinExistence type="inferred from homology"/>
<evidence type="ECO:0000313" key="7">
    <source>
        <dbReference type="EMBL" id="PWJ58643.1"/>
    </source>
</evidence>
<dbReference type="OrthoDB" id="9764377at2"/>
<evidence type="ECO:0000256" key="1">
    <source>
        <dbReference type="ARBA" id="ARBA00008779"/>
    </source>
</evidence>
<dbReference type="CDD" id="cd16146">
    <property type="entry name" value="ARS_like"/>
    <property type="match status" value="1"/>
</dbReference>
<dbReference type="AlphaFoldDB" id="A0A316ALK8"/>
<dbReference type="GO" id="GO:0046872">
    <property type="term" value="F:metal ion binding"/>
    <property type="evidence" value="ECO:0007669"/>
    <property type="project" value="UniProtKB-KW"/>
</dbReference>
<organism evidence="7 8">
    <name type="scientific">Dyadobacter jejuensis</name>
    <dbReference type="NCBI Taxonomy" id="1082580"/>
    <lineage>
        <taxon>Bacteria</taxon>
        <taxon>Pseudomonadati</taxon>
        <taxon>Bacteroidota</taxon>
        <taxon>Cytophagia</taxon>
        <taxon>Cytophagales</taxon>
        <taxon>Spirosomataceae</taxon>
        <taxon>Dyadobacter</taxon>
    </lineage>
</organism>
<comment type="caution">
    <text evidence="7">The sequence shown here is derived from an EMBL/GenBank/DDBJ whole genome shotgun (WGS) entry which is preliminary data.</text>
</comment>
<evidence type="ECO:0000256" key="2">
    <source>
        <dbReference type="ARBA" id="ARBA00022723"/>
    </source>
</evidence>
<feature type="chain" id="PRO_5016370745" evidence="5">
    <location>
        <begin position="23"/>
        <end position="597"/>
    </location>
</feature>
<keyword evidence="4" id="KW-0106">Calcium</keyword>
<dbReference type="Gene3D" id="3.40.720.10">
    <property type="entry name" value="Alkaline Phosphatase, subunit A"/>
    <property type="match status" value="1"/>
</dbReference>
<sequence length="597" mass="66944">MCLIFRIILTAWLISSSSLSMALSIDSLRGVEKRKPNVIIIMSDDQGWGDLSMNGNPNLQTPHIDRIAKNGARFSHFYVSPVCSPTRAELLTGRYHPRAGVYSTSEGGERINLDETTMADVFKEAGYATAAFGKWHNGMQYPYHPNARGFDEFYGFCSGHWGNYFNSLLEHNGQIVQGNGFIIDDLTDKALEFIDNNQNDPFFLYLPYNTPHSPMQVPDKEWASFKDKSLIKLADARTGEEDVVFTRAALALCENIDWNVGRIQNQLKKLKLDRETIVIYLSDNGPNSSRWNGGMKGKKGSTDEGGVKSPFVIQWPGTISSGLEIDQVSGAVDLLPTLADLSGINYSIPKALDGISLKPLLVESNQKWPDRMLFSHWNGKVSVRKGRYVLDDNSKLFDLTTDPEQRVDITSQKPELTKALSMAVVDWKAEVLKDIAIDNRPFPVGHPDYKYTQLPARDAVAHGTIKRSNKYPNSSYFTNWTKNGDYISWNVDVLSEGDYAVAVYYVCPADEIGSTMQLSFEADKLDFKIAKANASGMINQQYDRVERMESYEKDFKPLKAGVIHLKKGAGELILRTTALSKTNALDFRMMMLTRESP</sequence>
<name>A0A316ALK8_9BACT</name>
<evidence type="ECO:0000313" key="8">
    <source>
        <dbReference type="Proteomes" id="UP000245880"/>
    </source>
</evidence>
<accession>A0A316ALK8</accession>
<dbReference type="Proteomes" id="UP000245880">
    <property type="component" value="Unassembled WGS sequence"/>
</dbReference>
<protein>
    <submittedName>
        <fullName evidence="7">Arylsulfatase A-like enzyme</fullName>
    </submittedName>
</protein>
<dbReference type="PROSITE" id="PS00523">
    <property type="entry name" value="SULFATASE_1"/>
    <property type="match status" value="1"/>
</dbReference>
<comment type="similarity">
    <text evidence="1">Belongs to the sulfatase family.</text>
</comment>
<dbReference type="EMBL" id="QGDT01000003">
    <property type="protein sequence ID" value="PWJ58643.1"/>
    <property type="molecule type" value="Genomic_DNA"/>
</dbReference>
<keyword evidence="3" id="KW-0378">Hydrolase</keyword>
<dbReference type="PANTHER" id="PTHR42693">
    <property type="entry name" value="ARYLSULFATASE FAMILY MEMBER"/>
    <property type="match status" value="1"/>
</dbReference>
<feature type="signal peptide" evidence="5">
    <location>
        <begin position="1"/>
        <end position="22"/>
    </location>
</feature>
<dbReference type="PANTHER" id="PTHR42693:SF53">
    <property type="entry name" value="ENDO-4-O-SULFATASE"/>
    <property type="match status" value="1"/>
</dbReference>
<dbReference type="CDD" id="cd02795">
    <property type="entry name" value="CBM6-CBM35-CBM36_like"/>
    <property type="match status" value="1"/>
</dbReference>
<dbReference type="SUPFAM" id="SSF53649">
    <property type="entry name" value="Alkaline phosphatase-like"/>
    <property type="match status" value="1"/>
</dbReference>
<keyword evidence="8" id="KW-1185">Reference proteome</keyword>
<gene>
    <name evidence="7" type="ORF">CLV98_1038</name>
</gene>
<dbReference type="Pfam" id="PF00884">
    <property type="entry name" value="Sulfatase"/>
    <property type="match status" value="1"/>
</dbReference>
<evidence type="ECO:0000256" key="5">
    <source>
        <dbReference type="SAM" id="SignalP"/>
    </source>
</evidence>
<evidence type="ECO:0000256" key="3">
    <source>
        <dbReference type="ARBA" id="ARBA00022801"/>
    </source>
</evidence>
<dbReference type="Gene3D" id="2.60.120.260">
    <property type="entry name" value="Galactose-binding domain-like"/>
    <property type="match status" value="1"/>
</dbReference>
<evidence type="ECO:0000259" key="6">
    <source>
        <dbReference type="Pfam" id="PF00884"/>
    </source>
</evidence>
<reference evidence="7 8" key="1">
    <citation type="submission" date="2018-03" db="EMBL/GenBank/DDBJ databases">
        <title>Genomic Encyclopedia of Archaeal and Bacterial Type Strains, Phase II (KMG-II): from individual species to whole genera.</title>
        <authorList>
            <person name="Goeker M."/>
        </authorList>
    </citation>
    <scope>NUCLEOTIDE SEQUENCE [LARGE SCALE GENOMIC DNA]</scope>
    <source>
        <strain evidence="7 8">DSM 100346</strain>
    </source>
</reference>
<dbReference type="InterPro" id="IPR000917">
    <property type="entry name" value="Sulfatase_N"/>
</dbReference>